<accession>A0A1U7CM93</accession>
<protein>
    <submittedName>
        <fullName evidence="1">Uncharacterized protein</fullName>
    </submittedName>
</protein>
<name>A0A1U7CM93_9BACT</name>
<dbReference type="RefSeq" id="WP_076344393.1">
    <property type="nucleotide sequence ID" value="NZ_CP019082.1"/>
</dbReference>
<dbReference type="EMBL" id="CP019082">
    <property type="protein sequence ID" value="APW60028.1"/>
    <property type="molecule type" value="Genomic_DNA"/>
</dbReference>
<dbReference type="Proteomes" id="UP000186309">
    <property type="component" value="Chromosome"/>
</dbReference>
<evidence type="ECO:0000313" key="1">
    <source>
        <dbReference type="EMBL" id="APW60028.1"/>
    </source>
</evidence>
<keyword evidence="2" id="KW-1185">Reference proteome</keyword>
<proteinExistence type="predicted"/>
<sequence>MRATHRRRRIGFGWVWFGVAIALVGRGEVGAQQASDAALRDRVLQLVERLDGDKPEARDAAEAALVKLGPKILSLLPETAGATNKERKDRLDRIRATLAAAKPDDNDAKPSRVTLQAKGIRLSDALQQLQKQTGNPISDLREQQGAEATNPSFDLDLKDVTFYEALDEVARRADVTISAFTGDGSVGITTGKPPEKALIQYVGAFRVGLREFSERRDYQTGMATANAAFEVAWEPRLRPMLLALKADQLVVKDDQGRVVKAQVMTEATDVVLRPENPVAEINVNLDAPERSAVKLAQFTVKADLTLPAGVKIFRFPSLAQEDVVIKQDDVAVTLLKTEIDEQVWKVGVVLSYPGEGPAFESYRQGLFNNRLWLETADGSRFEHNGGFSNTGNDGGKLGFEYLFVDVPGKPADYKFVYETPSRVITTPLEFTFKDVPLP</sequence>
<evidence type="ECO:0000313" key="2">
    <source>
        <dbReference type="Proteomes" id="UP000186309"/>
    </source>
</evidence>
<dbReference type="AlphaFoldDB" id="A0A1U7CM93"/>
<organism evidence="1 2">
    <name type="scientific">Paludisphaera borealis</name>
    <dbReference type="NCBI Taxonomy" id="1387353"/>
    <lineage>
        <taxon>Bacteria</taxon>
        <taxon>Pseudomonadati</taxon>
        <taxon>Planctomycetota</taxon>
        <taxon>Planctomycetia</taxon>
        <taxon>Isosphaerales</taxon>
        <taxon>Isosphaeraceae</taxon>
        <taxon>Paludisphaera</taxon>
    </lineage>
</organism>
<dbReference type="KEGG" id="pbor:BSF38_01490"/>
<gene>
    <name evidence="1" type="ORF">BSF38_01490</name>
</gene>
<reference evidence="2" key="1">
    <citation type="submission" date="2016-12" db="EMBL/GenBank/DDBJ databases">
        <title>Comparative genomics of four Isosphaeraceae planctomycetes: a common pool of plasmids and glycoside hydrolase genes.</title>
        <authorList>
            <person name="Ivanova A."/>
        </authorList>
    </citation>
    <scope>NUCLEOTIDE SEQUENCE [LARGE SCALE GENOMIC DNA]</scope>
    <source>
        <strain evidence="2">PX4</strain>
    </source>
</reference>
<dbReference type="STRING" id="1387353.BSF38_01490"/>